<protein>
    <submittedName>
        <fullName evidence="1">Uncharacterized protein</fullName>
    </submittedName>
</protein>
<proteinExistence type="predicted"/>
<accession>A0A4R8ZTX8</accession>
<reference evidence="1 2" key="1">
    <citation type="submission" date="2019-03" db="EMBL/GenBank/DDBJ databases">
        <title>Genomics of glacier-inhabiting Cryobacterium strains.</title>
        <authorList>
            <person name="Liu Q."/>
            <person name="Xin Y.-H."/>
        </authorList>
    </citation>
    <scope>NUCLEOTIDE SEQUENCE [LARGE SCALE GENOMIC DNA]</scope>
    <source>
        <strain evidence="1 2">Hh14</strain>
    </source>
</reference>
<organism evidence="1 2">
    <name type="scientific">Cryobacterium frigoriphilum</name>
    <dbReference type="NCBI Taxonomy" id="1259150"/>
    <lineage>
        <taxon>Bacteria</taxon>
        <taxon>Bacillati</taxon>
        <taxon>Actinomycetota</taxon>
        <taxon>Actinomycetes</taxon>
        <taxon>Micrococcales</taxon>
        <taxon>Microbacteriaceae</taxon>
        <taxon>Cryobacterium</taxon>
    </lineage>
</organism>
<keyword evidence="2" id="KW-1185">Reference proteome</keyword>
<evidence type="ECO:0000313" key="1">
    <source>
        <dbReference type="EMBL" id="TFD45379.1"/>
    </source>
</evidence>
<evidence type="ECO:0000313" key="2">
    <source>
        <dbReference type="Proteomes" id="UP000297447"/>
    </source>
</evidence>
<dbReference type="AlphaFoldDB" id="A0A4R8ZTX8"/>
<gene>
    <name evidence="1" type="ORF">E3T55_18765</name>
</gene>
<dbReference type="EMBL" id="SOHE01000085">
    <property type="protein sequence ID" value="TFD45379.1"/>
    <property type="molecule type" value="Genomic_DNA"/>
</dbReference>
<comment type="caution">
    <text evidence="1">The sequence shown here is derived from an EMBL/GenBank/DDBJ whole genome shotgun (WGS) entry which is preliminary data.</text>
</comment>
<name>A0A4R8ZTX8_9MICO</name>
<sequence length="128" mass="14150">MFVPWLRDFHGVGIAWYSSRHGAAEVKWGTEPVAGALDVVWTSSLPPPFDSGIDHLFEERRPTSLNRLLPAITQRFGCLCFAPAPHLGLALQSFVGIVESRHPRRGRFRNPWVPVMGSEGTVGSTRTA</sequence>
<dbReference type="Proteomes" id="UP000297447">
    <property type="component" value="Unassembled WGS sequence"/>
</dbReference>